<name>A0A5C8V921_9FLAO</name>
<dbReference type="InterPro" id="IPR020568">
    <property type="entry name" value="Ribosomal_Su5_D2-typ_SF"/>
</dbReference>
<dbReference type="InterPro" id="IPR014721">
    <property type="entry name" value="Ribsml_uS5_D2-typ_fold_subgr"/>
</dbReference>
<dbReference type="Gene3D" id="3.30.230.10">
    <property type="match status" value="1"/>
</dbReference>
<dbReference type="InterPro" id="IPR036554">
    <property type="entry name" value="GHMP_kinase_C_sf"/>
</dbReference>
<evidence type="ECO:0000313" key="1">
    <source>
        <dbReference type="EMBL" id="TXN38187.1"/>
    </source>
</evidence>
<dbReference type="AlphaFoldDB" id="A0A5C8V921"/>
<protein>
    <submittedName>
        <fullName evidence="1">GHMP kinase</fullName>
    </submittedName>
</protein>
<accession>A0A5C8V921</accession>
<dbReference type="Gene3D" id="3.30.70.890">
    <property type="entry name" value="GHMP kinase, C-terminal domain"/>
    <property type="match status" value="1"/>
</dbReference>
<gene>
    <name evidence="1" type="ORF">FVB32_07810</name>
</gene>
<dbReference type="NCBIfam" id="NF040656">
    <property type="entry name" value="GHMP_GYDIA"/>
    <property type="match status" value="1"/>
</dbReference>
<dbReference type="InterPro" id="IPR047765">
    <property type="entry name" value="GHMP_GYDIA-like"/>
</dbReference>
<dbReference type="EMBL" id="VRUR01000001">
    <property type="protein sequence ID" value="TXN38187.1"/>
    <property type="molecule type" value="Genomic_DNA"/>
</dbReference>
<keyword evidence="1" id="KW-0418">Kinase</keyword>
<reference evidence="1 2" key="1">
    <citation type="submission" date="2019-08" db="EMBL/GenBank/DDBJ databases">
        <title>Professor.</title>
        <authorList>
            <person name="Park J.S."/>
        </authorList>
    </citation>
    <scope>NUCLEOTIDE SEQUENCE [LARGE SCALE GENOMIC DNA]</scope>
    <source>
        <strain evidence="1 2">176CP5-101</strain>
    </source>
</reference>
<sequence>MQKDFYSNGKLLLSGEYAILDGALGLALPTKYGQSLRVTSTSSEHLEWVSLDDTGVEWFAANFALKDLVEISSSDQAISKTLKKLLLQARLQNPDFLPNQTGLKVVTKLGFPRLWGLGTSSTLINNIAQWAKVDAYQLLWNAFGGSGYDIACAKHNSPILYQLENGTPKVEEVAFNPPFKDAIYFVYLNQKQSSKEAIAAYRKKEFDTTKLLQDITGITQKMITTNSLSEFEALMTTHEEVLSQVLEVQPIKSRLFADYSGAIKSLGAWGGDFIMVTGNGKTADYFKSKGYKTIIPYTHMALS</sequence>
<keyword evidence="2" id="KW-1185">Reference proteome</keyword>
<dbReference type="GO" id="GO:0016301">
    <property type="term" value="F:kinase activity"/>
    <property type="evidence" value="ECO:0007669"/>
    <property type="project" value="UniProtKB-KW"/>
</dbReference>
<organism evidence="1 2">
    <name type="scientific">Flagellimonas hymeniacidonis</name>
    <dbReference type="NCBI Taxonomy" id="2603628"/>
    <lineage>
        <taxon>Bacteria</taxon>
        <taxon>Pseudomonadati</taxon>
        <taxon>Bacteroidota</taxon>
        <taxon>Flavobacteriia</taxon>
        <taxon>Flavobacteriales</taxon>
        <taxon>Flavobacteriaceae</taxon>
        <taxon>Flagellimonas</taxon>
    </lineage>
</organism>
<dbReference type="RefSeq" id="WP_147742849.1">
    <property type="nucleotide sequence ID" value="NZ_VRUR01000001.1"/>
</dbReference>
<keyword evidence="1" id="KW-0808">Transferase</keyword>
<comment type="caution">
    <text evidence="1">The sequence shown here is derived from an EMBL/GenBank/DDBJ whole genome shotgun (WGS) entry which is preliminary data.</text>
</comment>
<evidence type="ECO:0000313" key="2">
    <source>
        <dbReference type="Proteomes" id="UP000321456"/>
    </source>
</evidence>
<proteinExistence type="predicted"/>
<dbReference type="SUPFAM" id="SSF54211">
    <property type="entry name" value="Ribosomal protein S5 domain 2-like"/>
    <property type="match status" value="1"/>
</dbReference>
<dbReference type="Proteomes" id="UP000321456">
    <property type="component" value="Unassembled WGS sequence"/>
</dbReference>